<dbReference type="GO" id="GO:0006508">
    <property type="term" value="P:proteolysis"/>
    <property type="evidence" value="ECO:0007669"/>
    <property type="project" value="UniProtKB-KW"/>
</dbReference>
<evidence type="ECO:0000256" key="2">
    <source>
        <dbReference type="ARBA" id="ARBA00022723"/>
    </source>
</evidence>
<protein>
    <submittedName>
        <fullName evidence="8">DNA repair protein RadC</fullName>
    </submittedName>
</protein>
<dbReference type="InterPro" id="IPR001405">
    <property type="entry name" value="UPF0758"/>
</dbReference>
<evidence type="ECO:0000313" key="9">
    <source>
        <dbReference type="Proteomes" id="UP000660862"/>
    </source>
</evidence>
<keyword evidence="9" id="KW-1185">Reference proteome</keyword>
<dbReference type="Gene3D" id="3.40.140.10">
    <property type="entry name" value="Cytidine Deaminase, domain 2"/>
    <property type="match status" value="1"/>
</dbReference>
<dbReference type="PROSITE" id="PS01302">
    <property type="entry name" value="UPF0758"/>
    <property type="match status" value="1"/>
</dbReference>
<dbReference type="SUPFAM" id="SSF102712">
    <property type="entry name" value="JAB1/MPN domain"/>
    <property type="match status" value="1"/>
</dbReference>
<dbReference type="EMBL" id="BMER01000007">
    <property type="protein sequence ID" value="GGH05656.1"/>
    <property type="molecule type" value="Genomic_DNA"/>
</dbReference>
<dbReference type="InterPro" id="IPR025657">
    <property type="entry name" value="RadC_JAB"/>
</dbReference>
<evidence type="ECO:0000256" key="4">
    <source>
        <dbReference type="ARBA" id="ARBA00022833"/>
    </source>
</evidence>
<dbReference type="PANTHER" id="PTHR30471">
    <property type="entry name" value="DNA REPAIR PROTEIN RADC"/>
    <property type="match status" value="1"/>
</dbReference>
<dbReference type="InterPro" id="IPR010994">
    <property type="entry name" value="RuvA_2-like"/>
</dbReference>
<dbReference type="Pfam" id="PF20582">
    <property type="entry name" value="UPF0758_N"/>
    <property type="match status" value="1"/>
</dbReference>
<evidence type="ECO:0000256" key="3">
    <source>
        <dbReference type="ARBA" id="ARBA00022801"/>
    </source>
</evidence>
<dbReference type="GO" id="GO:0008237">
    <property type="term" value="F:metallopeptidase activity"/>
    <property type="evidence" value="ECO:0007669"/>
    <property type="project" value="UniProtKB-KW"/>
</dbReference>
<keyword evidence="2" id="KW-0479">Metal-binding</keyword>
<evidence type="ECO:0000256" key="1">
    <source>
        <dbReference type="ARBA" id="ARBA00022670"/>
    </source>
</evidence>
<sequence length="231" mass="26057">MDNLLRVTIKSWAQADRPREKLLEQGRRALTDAELLAILIGSGSREESALELCKRILYDRGNDLHDLSRLSVSELCRYKGIGDAKAISIIAALELGRRRKDQKEEQRPILNSSKRVHEYMEHLYQDLLHEEFWVLYLASGCKLVGKQLIGKGGNDFTPVDVKQVLRLALECGATSIVLTHNHPSGSIKPSTMDVQLTNKLTEAAKLFDFTINDHVIFTNAGYYSFRDSGML</sequence>
<keyword evidence="5" id="KW-0482">Metalloprotease</keyword>
<dbReference type="NCBIfam" id="TIGR00608">
    <property type="entry name" value="radc"/>
    <property type="match status" value="1"/>
</dbReference>
<comment type="similarity">
    <text evidence="6">Belongs to the UPF0758 family.</text>
</comment>
<proteinExistence type="inferred from homology"/>
<dbReference type="InterPro" id="IPR020891">
    <property type="entry name" value="UPF0758_CS"/>
</dbReference>
<comment type="caution">
    <text evidence="8">The sequence shown here is derived from an EMBL/GenBank/DDBJ whole genome shotgun (WGS) entry which is preliminary data.</text>
</comment>
<keyword evidence="4" id="KW-0862">Zinc</keyword>
<dbReference type="Proteomes" id="UP000660862">
    <property type="component" value="Unassembled WGS sequence"/>
</dbReference>
<evidence type="ECO:0000256" key="6">
    <source>
        <dbReference type="RuleBase" id="RU003797"/>
    </source>
</evidence>
<feature type="domain" description="MPN" evidence="7">
    <location>
        <begin position="109"/>
        <end position="231"/>
    </location>
</feature>
<dbReference type="InterPro" id="IPR046778">
    <property type="entry name" value="UPF0758_N"/>
</dbReference>
<organism evidence="8 9">
    <name type="scientific">Parapedobacter pyrenivorans</name>
    <dbReference type="NCBI Taxonomy" id="1305674"/>
    <lineage>
        <taxon>Bacteria</taxon>
        <taxon>Pseudomonadati</taxon>
        <taxon>Bacteroidota</taxon>
        <taxon>Sphingobacteriia</taxon>
        <taxon>Sphingobacteriales</taxon>
        <taxon>Sphingobacteriaceae</taxon>
        <taxon>Parapedobacter</taxon>
    </lineage>
</organism>
<evidence type="ECO:0000256" key="5">
    <source>
        <dbReference type="ARBA" id="ARBA00023049"/>
    </source>
</evidence>
<dbReference type="SUPFAM" id="SSF47781">
    <property type="entry name" value="RuvA domain 2-like"/>
    <property type="match status" value="1"/>
</dbReference>
<dbReference type="PROSITE" id="PS50249">
    <property type="entry name" value="MPN"/>
    <property type="match status" value="1"/>
</dbReference>
<dbReference type="Pfam" id="PF04002">
    <property type="entry name" value="RadC"/>
    <property type="match status" value="1"/>
</dbReference>
<reference evidence="8" key="1">
    <citation type="journal article" date="2014" name="Int. J. Syst. Evol. Microbiol.">
        <title>Complete genome sequence of Corynebacterium casei LMG S-19264T (=DSM 44701T), isolated from a smear-ripened cheese.</title>
        <authorList>
            <consortium name="US DOE Joint Genome Institute (JGI-PGF)"/>
            <person name="Walter F."/>
            <person name="Albersmeier A."/>
            <person name="Kalinowski J."/>
            <person name="Ruckert C."/>
        </authorList>
    </citation>
    <scope>NUCLEOTIDE SEQUENCE</scope>
    <source>
        <strain evidence="8">CGMCC 1.12195</strain>
    </source>
</reference>
<accession>A0A917I361</accession>
<keyword evidence="1" id="KW-0645">Protease</keyword>
<evidence type="ECO:0000259" key="7">
    <source>
        <dbReference type="PROSITE" id="PS50249"/>
    </source>
</evidence>
<dbReference type="InterPro" id="IPR037518">
    <property type="entry name" value="MPN"/>
</dbReference>
<keyword evidence="3" id="KW-0378">Hydrolase</keyword>
<dbReference type="GO" id="GO:0046872">
    <property type="term" value="F:metal ion binding"/>
    <property type="evidence" value="ECO:0007669"/>
    <property type="project" value="UniProtKB-KW"/>
</dbReference>
<gene>
    <name evidence="8" type="primary">radC</name>
    <name evidence="8" type="ORF">GCM10007415_47600</name>
</gene>
<dbReference type="CDD" id="cd08071">
    <property type="entry name" value="MPN_DUF2466"/>
    <property type="match status" value="1"/>
</dbReference>
<dbReference type="AlphaFoldDB" id="A0A917I361"/>
<dbReference type="NCBIfam" id="NF000642">
    <property type="entry name" value="PRK00024.1"/>
    <property type="match status" value="1"/>
</dbReference>
<dbReference type="RefSeq" id="WP_188508637.1">
    <property type="nucleotide sequence ID" value="NZ_BMER01000007.1"/>
</dbReference>
<dbReference type="PANTHER" id="PTHR30471:SF3">
    <property type="entry name" value="UPF0758 PROTEIN YEES-RELATED"/>
    <property type="match status" value="1"/>
</dbReference>
<reference evidence="8" key="2">
    <citation type="submission" date="2020-09" db="EMBL/GenBank/DDBJ databases">
        <authorList>
            <person name="Sun Q."/>
            <person name="Zhou Y."/>
        </authorList>
    </citation>
    <scope>NUCLEOTIDE SEQUENCE</scope>
    <source>
        <strain evidence="8">CGMCC 1.12195</strain>
    </source>
</reference>
<name>A0A917I361_9SPHI</name>
<evidence type="ECO:0000313" key="8">
    <source>
        <dbReference type="EMBL" id="GGH05656.1"/>
    </source>
</evidence>